<dbReference type="Proteomes" id="UP000749559">
    <property type="component" value="Unassembled WGS sequence"/>
</dbReference>
<dbReference type="AlphaFoldDB" id="A0A8S4Q2T6"/>
<dbReference type="PROSITE" id="PS50026">
    <property type="entry name" value="EGF_3"/>
    <property type="match status" value="1"/>
</dbReference>
<reference evidence="5" key="1">
    <citation type="submission" date="2022-03" db="EMBL/GenBank/DDBJ databases">
        <authorList>
            <person name="Martin C."/>
        </authorList>
    </citation>
    <scope>NUCLEOTIDE SEQUENCE</scope>
</reference>
<dbReference type="PANTHER" id="PTHR19143">
    <property type="entry name" value="FIBRINOGEN/TENASCIN/ANGIOPOEITIN"/>
    <property type="match status" value="1"/>
</dbReference>
<dbReference type="Pfam" id="PF00147">
    <property type="entry name" value="Fibrinogen_C"/>
    <property type="match status" value="1"/>
</dbReference>
<name>A0A8S4Q2T6_OWEFU</name>
<dbReference type="PROSITE" id="PS51406">
    <property type="entry name" value="FIBRINOGEN_C_2"/>
    <property type="match status" value="1"/>
</dbReference>
<dbReference type="InterPro" id="IPR036056">
    <property type="entry name" value="Fibrinogen-like_C"/>
</dbReference>
<sequence>MDSINVKSLGKCGESCTTNSACFSFNFELGAKQKMSLCDLVFCSSDVNNSALAPNTTMTYYKHISEEATVATSPAIPLCNGCVHAPCQNGGTCTPTGPFDFTCQCMQGFSGATCEQRDGDCGGDPTYTGVRRIQTDEGRIFDAYCDQGWTYVFNRFDGSVDFYRNWVEFQQGFGNVSLEHFIGLDNLVSVLKQRSYKVRFDLTPWPSSNLNPPTGFAEYSTFNLADESDKYRINIGGYSGTAGDAMASQNGQRFTTYDQDNDPYGSNCAVTFKGAWWHAACHNSNLFATYEQGPTCHAFAACVCWKNYPGAGHGYSFNRAVMKLHRV</sequence>
<dbReference type="InterPro" id="IPR014716">
    <property type="entry name" value="Fibrinogen_a/b/g_C_1"/>
</dbReference>
<evidence type="ECO:0000256" key="1">
    <source>
        <dbReference type="PROSITE-ProRule" id="PRU00076"/>
    </source>
</evidence>
<dbReference type="PANTHER" id="PTHR19143:SF458">
    <property type="entry name" value="FIBRINOGEN C-TERMINAL DOMAIN-CONTAINING PROTEIN-RELATED"/>
    <property type="match status" value="1"/>
</dbReference>
<keyword evidence="1" id="KW-1015">Disulfide bond</keyword>
<dbReference type="InterPro" id="IPR002181">
    <property type="entry name" value="Fibrinogen_a/b/g_C_dom"/>
</dbReference>
<dbReference type="SMART" id="SM00186">
    <property type="entry name" value="FBG"/>
    <property type="match status" value="1"/>
</dbReference>
<dbReference type="SUPFAM" id="SSF57196">
    <property type="entry name" value="EGF/Laminin"/>
    <property type="match status" value="1"/>
</dbReference>
<dbReference type="Gene3D" id="3.90.215.10">
    <property type="entry name" value="Gamma Fibrinogen, chain A, domain 1"/>
    <property type="match status" value="1"/>
</dbReference>
<keyword evidence="6" id="KW-1185">Reference proteome</keyword>
<comment type="caution">
    <text evidence="1">Lacks conserved residue(s) required for the propagation of feature annotation.</text>
</comment>
<accession>A0A8S4Q2T6</accession>
<evidence type="ECO:0000259" key="4">
    <source>
        <dbReference type="PROSITE" id="PS51406"/>
    </source>
</evidence>
<dbReference type="InterPro" id="IPR050373">
    <property type="entry name" value="Fibrinogen_C-term_domain"/>
</dbReference>
<dbReference type="OrthoDB" id="6345539at2759"/>
<dbReference type="PROSITE" id="PS00022">
    <property type="entry name" value="EGF_1"/>
    <property type="match status" value="1"/>
</dbReference>
<dbReference type="InterPro" id="IPR003609">
    <property type="entry name" value="Pan_app"/>
</dbReference>
<feature type="domain" description="Fibrinogen C-terminal" evidence="4">
    <location>
        <begin position="105"/>
        <end position="327"/>
    </location>
</feature>
<feature type="domain" description="Apple" evidence="3">
    <location>
        <begin position="1"/>
        <end position="65"/>
    </location>
</feature>
<dbReference type="CDD" id="cd00054">
    <property type="entry name" value="EGF_CA"/>
    <property type="match status" value="1"/>
</dbReference>
<feature type="disulfide bond" evidence="1">
    <location>
        <begin position="105"/>
        <end position="114"/>
    </location>
</feature>
<dbReference type="SUPFAM" id="SSF56496">
    <property type="entry name" value="Fibrinogen C-terminal domain-like"/>
    <property type="match status" value="1"/>
</dbReference>
<dbReference type="GO" id="GO:0005615">
    <property type="term" value="C:extracellular space"/>
    <property type="evidence" value="ECO:0007669"/>
    <property type="project" value="TreeGrafter"/>
</dbReference>
<dbReference type="CDD" id="cd00087">
    <property type="entry name" value="FReD"/>
    <property type="match status" value="1"/>
</dbReference>
<dbReference type="PROSITE" id="PS01186">
    <property type="entry name" value="EGF_2"/>
    <property type="match status" value="1"/>
</dbReference>
<dbReference type="EMBL" id="CAIIXF020000011">
    <property type="protein sequence ID" value="CAH1799980.1"/>
    <property type="molecule type" value="Genomic_DNA"/>
</dbReference>
<feature type="domain" description="EGF-like" evidence="2">
    <location>
        <begin position="80"/>
        <end position="115"/>
    </location>
</feature>
<dbReference type="InterPro" id="IPR000742">
    <property type="entry name" value="EGF"/>
</dbReference>
<proteinExistence type="predicted"/>
<dbReference type="SMART" id="SM00181">
    <property type="entry name" value="EGF"/>
    <property type="match status" value="1"/>
</dbReference>
<evidence type="ECO:0000259" key="3">
    <source>
        <dbReference type="PROSITE" id="PS50948"/>
    </source>
</evidence>
<evidence type="ECO:0000313" key="5">
    <source>
        <dbReference type="EMBL" id="CAH1799980.1"/>
    </source>
</evidence>
<organism evidence="5 6">
    <name type="scientific">Owenia fusiformis</name>
    <name type="common">Polychaete worm</name>
    <dbReference type="NCBI Taxonomy" id="6347"/>
    <lineage>
        <taxon>Eukaryota</taxon>
        <taxon>Metazoa</taxon>
        <taxon>Spiralia</taxon>
        <taxon>Lophotrochozoa</taxon>
        <taxon>Annelida</taxon>
        <taxon>Polychaeta</taxon>
        <taxon>Sedentaria</taxon>
        <taxon>Canalipalpata</taxon>
        <taxon>Sabellida</taxon>
        <taxon>Oweniida</taxon>
        <taxon>Oweniidae</taxon>
        <taxon>Owenia</taxon>
    </lineage>
</organism>
<comment type="caution">
    <text evidence="5">The sequence shown here is derived from an EMBL/GenBank/DDBJ whole genome shotgun (WGS) entry which is preliminary data.</text>
</comment>
<dbReference type="Gene3D" id="2.10.25.10">
    <property type="entry name" value="Laminin"/>
    <property type="match status" value="1"/>
</dbReference>
<dbReference type="PROSITE" id="PS50948">
    <property type="entry name" value="PAN"/>
    <property type="match status" value="1"/>
</dbReference>
<protein>
    <submittedName>
        <fullName evidence="5">Uncharacterized protein</fullName>
    </submittedName>
</protein>
<evidence type="ECO:0000259" key="2">
    <source>
        <dbReference type="PROSITE" id="PS50026"/>
    </source>
</evidence>
<evidence type="ECO:0000313" key="6">
    <source>
        <dbReference type="Proteomes" id="UP000749559"/>
    </source>
</evidence>
<keyword evidence="1" id="KW-0245">EGF-like domain</keyword>
<gene>
    <name evidence="5" type="ORF">OFUS_LOCUS23932</name>
</gene>